<organism evidence="1">
    <name type="scientific">marine metagenome</name>
    <dbReference type="NCBI Taxonomy" id="408172"/>
    <lineage>
        <taxon>unclassified sequences</taxon>
        <taxon>metagenomes</taxon>
        <taxon>ecological metagenomes</taxon>
    </lineage>
</organism>
<accession>A0A381QCN5</accession>
<proteinExistence type="predicted"/>
<dbReference type="AlphaFoldDB" id="A0A381QCN5"/>
<protein>
    <submittedName>
        <fullName evidence="1">Uncharacterized protein</fullName>
    </submittedName>
</protein>
<reference evidence="1" key="1">
    <citation type="submission" date="2018-05" db="EMBL/GenBank/DDBJ databases">
        <authorList>
            <person name="Lanie J.A."/>
            <person name="Ng W.-L."/>
            <person name="Kazmierczak K.M."/>
            <person name="Andrzejewski T.M."/>
            <person name="Davidsen T.M."/>
            <person name="Wayne K.J."/>
            <person name="Tettelin H."/>
            <person name="Glass J.I."/>
            <person name="Rusch D."/>
            <person name="Podicherti R."/>
            <person name="Tsui H.-C.T."/>
            <person name="Winkler M.E."/>
        </authorList>
    </citation>
    <scope>NUCLEOTIDE SEQUENCE</scope>
</reference>
<dbReference type="EMBL" id="UINC01001285">
    <property type="protein sequence ID" value="SUZ76634.1"/>
    <property type="molecule type" value="Genomic_DNA"/>
</dbReference>
<evidence type="ECO:0000313" key="1">
    <source>
        <dbReference type="EMBL" id="SUZ76634.1"/>
    </source>
</evidence>
<sequence length="154" mass="18041">MGLREHYQDIIAKTNTFVPGKGVTEMNYATFAVNEDLKEWIQDLFDYPVDVNYQLIRAGLKIHKDRAAIYKYNYYITTGGPDSQILWRTKDDPDTIYAALDAQPNTWYKLWVEHHHSVCNVTSPRLSICVVPSHEGSMKENKLDQNYRSYYGRW</sequence>
<gene>
    <name evidence="1" type="ORF">METZ01_LOCUS29488</name>
</gene>
<name>A0A381QCN5_9ZZZZ</name>